<dbReference type="Proteomes" id="UP000325315">
    <property type="component" value="Unassembled WGS sequence"/>
</dbReference>
<feature type="domain" description="Syntaxin 6/10/61 N-terminal" evidence="4">
    <location>
        <begin position="1"/>
        <end position="76"/>
    </location>
</feature>
<proteinExistence type="predicted"/>
<sequence length="426" mass="48218">MESVYRMWIKEMREGQKSSDMAELCRGLQTALGTAKWQLEEFERAIRLSRGHGCDDNRASRHKQFIAAIESQICRVEAALKDTIIEEGKQPLRWVDLDKQECDDLAMFLSGTSPSLQQSMENTLLVNSHRRKDTNPNVNATCNRNMPEVKSLNDFGKDVECLIDVEDEQSSGNTDDVSSGQDRTTSTRRTWSTPNFGSLKIVIADEYADRNQMRSGMEATPKEKGSKPFFSKQRCGELTQAKCVFNLFNQCFGWVGGLQRQLRSPVHLQFSYSLQLKLVLMVAIFLIEQLTAMPSRSYNRCWMIYVLRARESIVGNSCDDGSLPRYDVELAYTGVGCHSIFACYILCKCSGSQVYSVADEDIQLDCQFMISGPSLKSFKYTGEEIHITFPTPVLHIPCTLACQCVSIMRSILVWKMEDQDKLAIPS</sequence>
<dbReference type="GO" id="GO:0015031">
    <property type="term" value="P:protein transport"/>
    <property type="evidence" value="ECO:0007669"/>
    <property type="project" value="UniProtKB-KW"/>
</dbReference>
<dbReference type="PANTHER" id="PTHR34949">
    <property type="entry name" value="OS05G0443700 PROTEIN"/>
    <property type="match status" value="1"/>
</dbReference>
<evidence type="ECO:0000256" key="1">
    <source>
        <dbReference type="ARBA" id="ARBA00022927"/>
    </source>
</evidence>
<dbReference type="PANTHER" id="PTHR34949:SF3">
    <property type="entry name" value="OS08G0244100 PROTEIN"/>
    <property type="match status" value="1"/>
</dbReference>
<dbReference type="AlphaFoldDB" id="A0A5B6XBZ1"/>
<accession>A0A5B6XBZ1</accession>
<evidence type="ECO:0000259" key="4">
    <source>
        <dbReference type="Pfam" id="PF09177"/>
    </source>
</evidence>
<dbReference type="GO" id="GO:0048193">
    <property type="term" value="P:Golgi vesicle transport"/>
    <property type="evidence" value="ECO:0007669"/>
    <property type="project" value="InterPro"/>
</dbReference>
<dbReference type="InterPro" id="IPR010989">
    <property type="entry name" value="SNARE"/>
</dbReference>
<evidence type="ECO:0000313" key="6">
    <source>
        <dbReference type="Proteomes" id="UP000325315"/>
    </source>
</evidence>
<feature type="compositionally biased region" description="Polar residues" evidence="3">
    <location>
        <begin position="170"/>
        <end position="182"/>
    </location>
</feature>
<dbReference type="Gene3D" id="1.20.58.90">
    <property type="match status" value="1"/>
</dbReference>
<gene>
    <name evidence="5" type="ORF">EPI10_033818</name>
</gene>
<dbReference type="OrthoDB" id="1889309at2759"/>
<dbReference type="CDD" id="cd21442">
    <property type="entry name" value="SNARE_NTD_STX6-like"/>
    <property type="match status" value="1"/>
</dbReference>
<evidence type="ECO:0000313" key="5">
    <source>
        <dbReference type="EMBL" id="KAA3490337.1"/>
    </source>
</evidence>
<feature type="region of interest" description="Disordered" evidence="3">
    <location>
        <begin position="168"/>
        <end position="190"/>
    </location>
</feature>
<name>A0A5B6XBZ1_9ROSI</name>
<keyword evidence="1" id="KW-0813">Transport</keyword>
<comment type="caution">
    <text evidence="5">The sequence shown here is derived from an EMBL/GenBank/DDBJ whole genome shotgun (WGS) entry which is preliminary data.</text>
</comment>
<dbReference type="Pfam" id="PF09177">
    <property type="entry name" value="STX6_10_61_N"/>
    <property type="match status" value="1"/>
</dbReference>
<dbReference type="GO" id="GO:0012505">
    <property type="term" value="C:endomembrane system"/>
    <property type="evidence" value="ECO:0007669"/>
    <property type="project" value="UniProtKB-SubCell"/>
</dbReference>
<keyword evidence="6" id="KW-1185">Reference proteome</keyword>
<protein>
    <submittedName>
        <fullName evidence="5">CTP synthase</fullName>
    </submittedName>
</protein>
<organism evidence="5 6">
    <name type="scientific">Gossypium australe</name>
    <dbReference type="NCBI Taxonomy" id="47621"/>
    <lineage>
        <taxon>Eukaryota</taxon>
        <taxon>Viridiplantae</taxon>
        <taxon>Streptophyta</taxon>
        <taxon>Embryophyta</taxon>
        <taxon>Tracheophyta</taxon>
        <taxon>Spermatophyta</taxon>
        <taxon>Magnoliopsida</taxon>
        <taxon>eudicotyledons</taxon>
        <taxon>Gunneridae</taxon>
        <taxon>Pentapetalae</taxon>
        <taxon>rosids</taxon>
        <taxon>malvids</taxon>
        <taxon>Malvales</taxon>
        <taxon>Malvaceae</taxon>
        <taxon>Malvoideae</taxon>
        <taxon>Gossypium</taxon>
    </lineage>
</organism>
<dbReference type="GO" id="GO:0016020">
    <property type="term" value="C:membrane"/>
    <property type="evidence" value="ECO:0007669"/>
    <property type="project" value="InterPro"/>
</dbReference>
<dbReference type="SUPFAM" id="SSF47661">
    <property type="entry name" value="t-snare proteins"/>
    <property type="match status" value="1"/>
</dbReference>
<dbReference type="EMBL" id="SMMG02000001">
    <property type="protein sequence ID" value="KAA3490337.1"/>
    <property type="molecule type" value="Genomic_DNA"/>
</dbReference>
<dbReference type="InterPro" id="IPR015260">
    <property type="entry name" value="Syntaxin-6/10/61_N"/>
</dbReference>
<comment type="subcellular location">
    <subcellularLocation>
        <location evidence="2">Endomembrane system</location>
        <topology evidence="2">Single-pass type IV membrane protein</topology>
    </subcellularLocation>
</comment>
<reference evidence="5" key="1">
    <citation type="submission" date="2019-08" db="EMBL/GenBank/DDBJ databases">
        <authorList>
            <person name="Liu F."/>
        </authorList>
    </citation>
    <scope>NUCLEOTIDE SEQUENCE [LARGE SCALE GENOMIC DNA]</scope>
    <source>
        <strain evidence="5">PA1801</strain>
        <tissue evidence="5">Leaf</tissue>
    </source>
</reference>
<evidence type="ECO:0000256" key="3">
    <source>
        <dbReference type="SAM" id="MobiDB-lite"/>
    </source>
</evidence>
<keyword evidence="1" id="KW-0653">Protein transport</keyword>
<evidence type="ECO:0000256" key="2">
    <source>
        <dbReference type="ARBA" id="ARBA00046280"/>
    </source>
</evidence>